<protein>
    <submittedName>
        <fullName evidence="1">Uncharacterized protein</fullName>
    </submittedName>
</protein>
<evidence type="ECO:0000313" key="2">
    <source>
        <dbReference type="Proteomes" id="UP000475862"/>
    </source>
</evidence>
<name>A0A6G0TVL9_APHGL</name>
<evidence type="ECO:0000313" key="1">
    <source>
        <dbReference type="EMBL" id="KAE9539772.1"/>
    </source>
</evidence>
<dbReference type="EMBL" id="VYZN01000014">
    <property type="protein sequence ID" value="KAE9539772.1"/>
    <property type="molecule type" value="Genomic_DNA"/>
</dbReference>
<dbReference type="AlphaFoldDB" id="A0A6G0TVL9"/>
<comment type="caution">
    <text evidence="1">The sequence shown here is derived from an EMBL/GenBank/DDBJ whole genome shotgun (WGS) entry which is preliminary data.</text>
</comment>
<organism evidence="1 2">
    <name type="scientific">Aphis glycines</name>
    <name type="common">Soybean aphid</name>
    <dbReference type="NCBI Taxonomy" id="307491"/>
    <lineage>
        <taxon>Eukaryota</taxon>
        <taxon>Metazoa</taxon>
        <taxon>Ecdysozoa</taxon>
        <taxon>Arthropoda</taxon>
        <taxon>Hexapoda</taxon>
        <taxon>Insecta</taxon>
        <taxon>Pterygota</taxon>
        <taxon>Neoptera</taxon>
        <taxon>Paraneoptera</taxon>
        <taxon>Hemiptera</taxon>
        <taxon>Sternorrhyncha</taxon>
        <taxon>Aphidomorpha</taxon>
        <taxon>Aphidoidea</taxon>
        <taxon>Aphididae</taxon>
        <taxon>Aphidini</taxon>
        <taxon>Aphis</taxon>
        <taxon>Aphis</taxon>
    </lineage>
</organism>
<dbReference type="Proteomes" id="UP000475862">
    <property type="component" value="Unassembled WGS sequence"/>
</dbReference>
<sequence length="328" mass="36606">MNWHIKIFRFKLVCHFSKLLKCVFTLSLFKSKSITRFNYFIDDTFMTSPFTLWNITGLLLLLDFLDSFDFKCPILHLELNPAILGPAPKNYSLSSSGLSLALLVGEFETEEFSSLIIGTLLSLLTALCSNTGILIRIPCKCQYLAIFSKKLSLTLLSTSTQNGGCQLDGGLILQIPCSCATLLILAIYFNGSLNSSAVGSKTGASGGTLKTNLPFSIRLTGSINFPSGHSFCFGSSISNNIICIHIYLKKIIITYLNRYKNTFYKNLKLDRKKYRIYNILIIEHYKFKMNVALSIAKDCVTNDGRPSRISKMSRSPHSTPPLLPRCRG</sequence>
<accession>A0A6G0TVL9</accession>
<keyword evidence="2" id="KW-1185">Reference proteome</keyword>
<reference evidence="1 2" key="1">
    <citation type="submission" date="2019-08" db="EMBL/GenBank/DDBJ databases">
        <title>The genome of the soybean aphid Biotype 1, its phylome, world population structure and adaptation to the North American continent.</title>
        <authorList>
            <person name="Giordano R."/>
            <person name="Donthu R.K."/>
            <person name="Hernandez A.G."/>
            <person name="Wright C.L."/>
            <person name="Zimin A.V."/>
        </authorList>
    </citation>
    <scope>NUCLEOTIDE SEQUENCE [LARGE SCALE GENOMIC DNA]</scope>
    <source>
        <tissue evidence="1">Whole aphids</tissue>
    </source>
</reference>
<proteinExistence type="predicted"/>
<gene>
    <name evidence="1" type="ORF">AGLY_005024</name>
</gene>